<dbReference type="Proteomes" id="UP001169862">
    <property type="component" value="Unassembled WGS sequence"/>
</dbReference>
<dbReference type="SUPFAM" id="SSF53335">
    <property type="entry name" value="S-adenosyl-L-methionine-dependent methyltransferases"/>
    <property type="match status" value="1"/>
</dbReference>
<protein>
    <submittedName>
        <fullName evidence="2">Class I SAM-dependent methyltransferase</fullName>
        <ecNumber evidence="2">2.1.1.-</ecNumber>
    </submittedName>
</protein>
<dbReference type="Gene3D" id="3.40.50.150">
    <property type="entry name" value="Vaccinia Virus protein VP39"/>
    <property type="match status" value="1"/>
</dbReference>
<feature type="domain" description="Methyltransferase type 11" evidence="1">
    <location>
        <begin position="84"/>
        <end position="132"/>
    </location>
</feature>
<dbReference type="RefSeq" id="WP_215151905.1">
    <property type="nucleotide sequence ID" value="NZ_CAXHZV010000001.1"/>
</dbReference>
<reference evidence="2" key="1">
    <citation type="submission" date="2023-07" db="EMBL/GenBank/DDBJ databases">
        <title>Genome content predicts the carbon catabolic preferences of heterotrophic bacteria.</title>
        <authorList>
            <person name="Gralka M."/>
        </authorList>
    </citation>
    <scope>NUCLEOTIDE SEQUENCE</scope>
    <source>
        <strain evidence="3">5G01</strain>
        <strain evidence="2">I2M16</strain>
    </source>
</reference>
<dbReference type="EMBL" id="JAUYVO010000001">
    <property type="protein sequence ID" value="MDP2521060.1"/>
    <property type="molecule type" value="Genomic_DNA"/>
</dbReference>
<dbReference type="Proteomes" id="UP001177341">
    <property type="component" value="Unassembled WGS sequence"/>
</dbReference>
<dbReference type="AlphaFoldDB" id="A0AAW7XDM4"/>
<dbReference type="InterPro" id="IPR013216">
    <property type="entry name" value="Methyltransf_11"/>
</dbReference>
<dbReference type="EC" id="2.1.1.-" evidence="2"/>
<keyword evidence="5" id="KW-1185">Reference proteome</keyword>
<dbReference type="EMBL" id="JAUOPG010000001">
    <property type="protein sequence ID" value="MDO6452090.1"/>
    <property type="molecule type" value="Genomic_DNA"/>
</dbReference>
<dbReference type="CDD" id="cd02440">
    <property type="entry name" value="AdoMet_MTases"/>
    <property type="match status" value="1"/>
</dbReference>
<evidence type="ECO:0000313" key="4">
    <source>
        <dbReference type="Proteomes" id="UP001169862"/>
    </source>
</evidence>
<keyword evidence="2" id="KW-0489">Methyltransferase</keyword>
<dbReference type="GO" id="GO:0032259">
    <property type="term" value="P:methylation"/>
    <property type="evidence" value="ECO:0007669"/>
    <property type="project" value="UniProtKB-KW"/>
</dbReference>
<dbReference type="Pfam" id="PF08241">
    <property type="entry name" value="Methyltransf_11"/>
    <property type="match status" value="1"/>
</dbReference>
<evidence type="ECO:0000313" key="5">
    <source>
        <dbReference type="Proteomes" id="UP001177341"/>
    </source>
</evidence>
<comment type="caution">
    <text evidence="2">The sequence shown here is derived from an EMBL/GenBank/DDBJ whole genome shotgun (WGS) entry which is preliminary data.</text>
</comment>
<organism evidence="2 4">
    <name type="scientific">Neptunomonas phycophila</name>
    <dbReference type="NCBI Taxonomy" id="1572645"/>
    <lineage>
        <taxon>Bacteria</taxon>
        <taxon>Pseudomonadati</taxon>
        <taxon>Pseudomonadota</taxon>
        <taxon>Gammaproteobacteria</taxon>
        <taxon>Oceanospirillales</taxon>
        <taxon>Oceanospirillaceae</taxon>
        <taxon>Neptunomonas</taxon>
    </lineage>
</organism>
<evidence type="ECO:0000313" key="3">
    <source>
        <dbReference type="EMBL" id="MDP2521060.1"/>
    </source>
</evidence>
<gene>
    <name evidence="2" type="ORF">Q4490_00805</name>
    <name evidence="3" type="ORF">Q8W30_00635</name>
</gene>
<evidence type="ECO:0000313" key="2">
    <source>
        <dbReference type="EMBL" id="MDO6452090.1"/>
    </source>
</evidence>
<sequence>MKFKQQLSSDELTDPLRSWLSKGLGNELWEAEQDVLNRILSGLYGSHMAQISLNPLVDVAEKSTVPHKVIVYHRLELGMHPFSIVAQSNELPIEHNSIDVVILHHALDFSSTPHQVLREASRILRPGGYIVIVGFNPWSWWGLRRKLSRKQTKPIWHHAHFIGHGRLSDWISLLELTEVKAESHYFYPPYQTDTIRQRFKWVEPVLKRFVPGAGAFNVVLARKDVGSMRVIQNRKRSRRFIKLPVVEPATRGQTRGTR</sequence>
<keyword evidence="2" id="KW-0808">Transferase</keyword>
<dbReference type="InterPro" id="IPR029063">
    <property type="entry name" value="SAM-dependent_MTases_sf"/>
</dbReference>
<name>A0AAW7XDM4_9GAMM</name>
<evidence type="ECO:0000259" key="1">
    <source>
        <dbReference type="Pfam" id="PF08241"/>
    </source>
</evidence>
<dbReference type="GO" id="GO:0008757">
    <property type="term" value="F:S-adenosylmethionine-dependent methyltransferase activity"/>
    <property type="evidence" value="ECO:0007669"/>
    <property type="project" value="InterPro"/>
</dbReference>
<proteinExistence type="predicted"/>
<accession>A0AAW7XDM4</accession>